<sequence>MRVAITILLGMRDPTLEKAFQIFFFRKKKETAVFSFACALKLKFQFLVFIFNYLFFPLYSNERLCYYASTNFIVRREV</sequence>
<accession>A0A0R0I3P8</accession>
<keyword evidence="1" id="KW-0472">Membrane</keyword>
<feature type="transmembrane region" description="Helical" evidence="1">
    <location>
        <begin position="32"/>
        <end position="56"/>
    </location>
</feature>
<dbReference type="AlphaFoldDB" id="A0A0R0I3P8"/>
<dbReference type="EMBL" id="CM000843">
    <property type="protein sequence ID" value="KRH34680.1"/>
    <property type="molecule type" value="Genomic_DNA"/>
</dbReference>
<keyword evidence="4" id="KW-1185">Reference proteome</keyword>
<dbReference type="Proteomes" id="UP000008827">
    <property type="component" value="Chromosome 10"/>
</dbReference>
<protein>
    <submittedName>
        <fullName evidence="2 3">Uncharacterized protein</fullName>
    </submittedName>
</protein>
<keyword evidence="1" id="KW-0812">Transmembrane</keyword>
<dbReference type="EnsemblPlants" id="KRH34680">
    <property type="protein sequence ID" value="KRH34680"/>
    <property type="gene ID" value="GLYMA_10G198400"/>
</dbReference>
<reference evidence="2 3" key="1">
    <citation type="journal article" date="2010" name="Nature">
        <title>Genome sequence of the palaeopolyploid soybean.</title>
        <authorList>
            <person name="Schmutz J."/>
            <person name="Cannon S.B."/>
            <person name="Schlueter J."/>
            <person name="Ma J."/>
            <person name="Mitros T."/>
            <person name="Nelson W."/>
            <person name="Hyten D.L."/>
            <person name="Song Q."/>
            <person name="Thelen J.J."/>
            <person name="Cheng J."/>
            <person name="Xu D."/>
            <person name="Hellsten U."/>
            <person name="May G.D."/>
            <person name="Yu Y."/>
            <person name="Sakurai T."/>
            <person name="Umezawa T."/>
            <person name="Bhattacharyya M.K."/>
            <person name="Sandhu D."/>
            <person name="Valliyodan B."/>
            <person name="Lindquist E."/>
            <person name="Peto M."/>
            <person name="Grant D."/>
            <person name="Shu S."/>
            <person name="Goodstein D."/>
            <person name="Barry K."/>
            <person name="Futrell-Griggs M."/>
            <person name="Abernathy B."/>
            <person name="Du J."/>
            <person name="Tian Z."/>
            <person name="Zhu L."/>
            <person name="Gill N."/>
            <person name="Joshi T."/>
            <person name="Libault M."/>
            <person name="Sethuraman A."/>
            <person name="Zhang X.-C."/>
            <person name="Shinozaki K."/>
            <person name="Nguyen H.T."/>
            <person name="Wing R.A."/>
            <person name="Cregan P."/>
            <person name="Specht J."/>
            <person name="Grimwood J."/>
            <person name="Rokhsar D."/>
            <person name="Stacey G."/>
            <person name="Shoemaker R.C."/>
            <person name="Jackson S.A."/>
        </authorList>
    </citation>
    <scope>NUCLEOTIDE SEQUENCE [LARGE SCALE GENOMIC DNA]</scope>
    <source>
        <strain evidence="3">cv. Williams 82</strain>
        <tissue evidence="2">Callus</tissue>
    </source>
</reference>
<gene>
    <name evidence="2" type="ORF">GLYMA_10G198400</name>
</gene>
<evidence type="ECO:0000313" key="4">
    <source>
        <dbReference type="Proteomes" id="UP000008827"/>
    </source>
</evidence>
<reference evidence="2" key="3">
    <citation type="submission" date="2018-07" db="EMBL/GenBank/DDBJ databases">
        <title>WGS assembly of Glycine max.</title>
        <authorList>
            <person name="Schmutz J."/>
            <person name="Cannon S."/>
            <person name="Schlueter J."/>
            <person name="Ma J."/>
            <person name="Mitros T."/>
            <person name="Nelson W."/>
            <person name="Hyten D."/>
            <person name="Song Q."/>
            <person name="Thelen J."/>
            <person name="Cheng J."/>
            <person name="Xu D."/>
            <person name="Hellsten U."/>
            <person name="May G."/>
            <person name="Yu Y."/>
            <person name="Sakurai T."/>
            <person name="Umezawa T."/>
            <person name="Bhattacharyya M."/>
            <person name="Sandhu D."/>
            <person name="Valliyodan B."/>
            <person name="Lindquist E."/>
            <person name="Peto M."/>
            <person name="Grant D."/>
            <person name="Shu S."/>
            <person name="Goodstein D."/>
            <person name="Barry K."/>
            <person name="Futrell-Griggs M."/>
            <person name="Abernathy B."/>
            <person name="Du J."/>
            <person name="Tian Z."/>
            <person name="Zhu L."/>
            <person name="Gill N."/>
            <person name="Joshi T."/>
            <person name="Libault M."/>
            <person name="Sethuraman A."/>
            <person name="Zhang X."/>
            <person name="Shinozaki K."/>
            <person name="Nguyen H."/>
            <person name="Wing R."/>
            <person name="Cregan P."/>
            <person name="Specht J."/>
            <person name="Grimwood J."/>
            <person name="Rokhsar D."/>
            <person name="Stacey G."/>
            <person name="Shoemaker R."/>
            <person name="Jackson S."/>
        </authorList>
    </citation>
    <scope>NUCLEOTIDE SEQUENCE</scope>
    <source>
        <tissue evidence="2">Callus</tissue>
    </source>
</reference>
<keyword evidence="1" id="KW-1133">Transmembrane helix</keyword>
<dbReference type="Gramene" id="KRH34680">
    <property type="protein sequence ID" value="KRH34680"/>
    <property type="gene ID" value="GLYMA_10G198400"/>
</dbReference>
<evidence type="ECO:0000313" key="2">
    <source>
        <dbReference type="EMBL" id="KRH34680.1"/>
    </source>
</evidence>
<evidence type="ECO:0000256" key="1">
    <source>
        <dbReference type="SAM" id="Phobius"/>
    </source>
</evidence>
<name>A0A0R0I3P8_SOYBN</name>
<organism evidence="2">
    <name type="scientific">Glycine max</name>
    <name type="common">Soybean</name>
    <name type="synonym">Glycine hispida</name>
    <dbReference type="NCBI Taxonomy" id="3847"/>
    <lineage>
        <taxon>Eukaryota</taxon>
        <taxon>Viridiplantae</taxon>
        <taxon>Streptophyta</taxon>
        <taxon>Embryophyta</taxon>
        <taxon>Tracheophyta</taxon>
        <taxon>Spermatophyta</taxon>
        <taxon>Magnoliopsida</taxon>
        <taxon>eudicotyledons</taxon>
        <taxon>Gunneridae</taxon>
        <taxon>Pentapetalae</taxon>
        <taxon>rosids</taxon>
        <taxon>fabids</taxon>
        <taxon>Fabales</taxon>
        <taxon>Fabaceae</taxon>
        <taxon>Papilionoideae</taxon>
        <taxon>50 kb inversion clade</taxon>
        <taxon>NPAAA clade</taxon>
        <taxon>indigoferoid/millettioid clade</taxon>
        <taxon>Phaseoleae</taxon>
        <taxon>Glycine</taxon>
        <taxon>Glycine subgen. Soja</taxon>
    </lineage>
</organism>
<reference evidence="3" key="2">
    <citation type="submission" date="2018-02" db="UniProtKB">
        <authorList>
            <consortium name="EnsemblPlants"/>
        </authorList>
    </citation>
    <scope>IDENTIFICATION</scope>
    <source>
        <strain evidence="3">Williams 82</strain>
    </source>
</reference>
<evidence type="ECO:0000313" key="3">
    <source>
        <dbReference type="EnsemblPlants" id="KRH34680"/>
    </source>
</evidence>
<dbReference type="InParanoid" id="A0A0R0I3P8"/>
<proteinExistence type="predicted"/>